<accession>A0A7W5ZUR0</accession>
<evidence type="ECO:0000256" key="1">
    <source>
        <dbReference type="SAM" id="Phobius"/>
    </source>
</evidence>
<dbReference type="Proteomes" id="UP000562395">
    <property type="component" value="Unassembled WGS sequence"/>
</dbReference>
<dbReference type="InterPro" id="IPR058792">
    <property type="entry name" value="Beta-barrel_RND_2"/>
</dbReference>
<dbReference type="Pfam" id="PF25954">
    <property type="entry name" value="Beta-barrel_RND_2"/>
    <property type="match status" value="1"/>
</dbReference>
<dbReference type="AlphaFoldDB" id="A0A7W5ZUR0"/>
<reference evidence="4 5" key="1">
    <citation type="submission" date="2020-08" db="EMBL/GenBank/DDBJ databases">
        <title>Genomic Encyclopedia of Type Strains, Phase IV (KMG-IV): sequencing the most valuable type-strain genomes for metagenomic binning, comparative biology and taxonomic classification.</title>
        <authorList>
            <person name="Goeker M."/>
        </authorList>
    </citation>
    <scope>NUCLEOTIDE SEQUENCE [LARGE SCALE GENOMIC DNA]</scope>
    <source>
        <strain evidence="4 5">DSM 14552</strain>
    </source>
</reference>
<dbReference type="Gene3D" id="1.10.287.470">
    <property type="entry name" value="Helix hairpin bin"/>
    <property type="match status" value="1"/>
</dbReference>
<keyword evidence="1" id="KW-0472">Membrane</keyword>
<keyword evidence="5" id="KW-1185">Reference proteome</keyword>
<dbReference type="Pfam" id="PF25917">
    <property type="entry name" value="BSH_RND"/>
    <property type="match status" value="1"/>
</dbReference>
<proteinExistence type="predicted"/>
<evidence type="ECO:0000259" key="3">
    <source>
        <dbReference type="Pfam" id="PF25954"/>
    </source>
</evidence>
<feature type="transmembrane region" description="Helical" evidence="1">
    <location>
        <begin position="21"/>
        <end position="42"/>
    </location>
</feature>
<dbReference type="SUPFAM" id="SSF111369">
    <property type="entry name" value="HlyD-like secretion proteins"/>
    <property type="match status" value="2"/>
</dbReference>
<dbReference type="PANTHER" id="PTHR30386">
    <property type="entry name" value="MEMBRANE FUSION SUBUNIT OF EMRAB-TOLC MULTIDRUG EFFLUX PUMP"/>
    <property type="match status" value="1"/>
</dbReference>
<keyword evidence="1" id="KW-0812">Transmembrane</keyword>
<comment type="caution">
    <text evidence="4">The sequence shown here is derived from an EMBL/GenBank/DDBJ whole genome shotgun (WGS) entry which is preliminary data.</text>
</comment>
<gene>
    <name evidence="4" type="ORF">GGQ88_001586</name>
</gene>
<dbReference type="PANTHER" id="PTHR30386:SF24">
    <property type="entry name" value="MULTIDRUG RESISTANCE EFFLUX PUMP"/>
    <property type="match status" value="1"/>
</dbReference>
<dbReference type="Gene3D" id="2.40.30.170">
    <property type="match status" value="1"/>
</dbReference>
<dbReference type="EMBL" id="JACICY010000003">
    <property type="protein sequence ID" value="MBB3860320.1"/>
    <property type="molecule type" value="Genomic_DNA"/>
</dbReference>
<keyword evidence="1" id="KW-1133">Transmembrane helix</keyword>
<name>A0A7W5ZUR0_9SPHN</name>
<protein>
    <submittedName>
        <fullName evidence="4">Membrane fusion protein (Multidrug efflux system)</fullName>
    </submittedName>
</protein>
<dbReference type="RefSeq" id="WP_183612595.1">
    <property type="nucleotide sequence ID" value="NZ_JACICY010000003.1"/>
</dbReference>
<dbReference type="GO" id="GO:0055085">
    <property type="term" value="P:transmembrane transport"/>
    <property type="evidence" value="ECO:0007669"/>
    <property type="project" value="InterPro"/>
</dbReference>
<dbReference type="Gene3D" id="2.40.50.100">
    <property type="match status" value="1"/>
</dbReference>
<dbReference type="InterPro" id="IPR050739">
    <property type="entry name" value="MFP"/>
</dbReference>
<dbReference type="InterPro" id="IPR058625">
    <property type="entry name" value="MdtA-like_BSH"/>
</dbReference>
<evidence type="ECO:0000313" key="4">
    <source>
        <dbReference type="EMBL" id="MBB3860320.1"/>
    </source>
</evidence>
<feature type="domain" description="CusB-like beta-barrel" evidence="3">
    <location>
        <begin position="266"/>
        <end position="307"/>
    </location>
</feature>
<evidence type="ECO:0000259" key="2">
    <source>
        <dbReference type="Pfam" id="PF25917"/>
    </source>
</evidence>
<feature type="domain" description="Multidrug resistance protein MdtA-like barrel-sandwich hybrid" evidence="2">
    <location>
        <begin position="64"/>
        <end position="259"/>
    </location>
</feature>
<organism evidence="4 5">
    <name type="scientific">Novosphingobium hassiacum</name>
    <dbReference type="NCBI Taxonomy" id="173676"/>
    <lineage>
        <taxon>Bacteria</taxon>
        <taxon>Pseudomonadati</taxon>
        <taxon>Pseudomonadota</taxon>
        <taxon>Alphaproteobacteria</taxon>
        <taxon>Sphingomonadales</taxon>
        <taxon>Sphingomonadaceae</taxon>
        <taxon>Novosphingobium</taxon>
    </lineage>
</organism>
<sequence>MMASVTDSPSPAGPNEGRKKLIGRIAVGALAVGALYGGWTLYQYETVGRYFQDTNDAYVKADSITVSSKLAGYVRAVPVSENQSVAQGALLVQIDPSDFSTRLAQASAQVEVARATEAATVASIEEARSDVGQASAALQASQRELAYLNGEVARFRPLVASGAEPKQALDQLIANRDKAAADVSAKQAGLAAANDRVATTRAQVGQSTAQIRAAQAQRDAANNDLGTTRIVAPAAGRLGNSTVRVGQFVQPGQRLMTIVPTQALYVEANFKETQIGLMRAGQPVTIKADALPDVEFHGVVESITPGTGANFSLIPPQNATGNFTKIVQRVPVRIRINAGPESRKVLVPGLSLHVDVDTRSAKSAVDAIRKEQEAVTK</sequence>
<evidence type="ECO:0000313" key="5">
    <source>
        <dbReference type="Proteomes" id="UP000562395"/>
    </source>
</evidence>